<keyword evidence="4 16" id="KW-0436">Ligase</keyword>
<dbReference type="CDD" id="cd07968">
    <property type="entry name" value="OBF_DNA_ligase_IV"/>
    <property type="match status" value="1"/>
</dbReference>
<dbReference type="EC" id="6.5.1.1" evidence="16"/>
<dbReference type="Gene3D" id="1.10.3260.10">
    <property type="entry name" value="DNA ligase, ATP-dependent, N-terminal domain"/>
    <property type="match status" value="1"/>
</dbReference>
<dbReference type="InterPro" id="IPR036599">
    <property type="entry name" value="DNA_ligase_N_sf"/>
</dbReference>
<comment type="caution">
    <text evidence="21">The sequence shown here is derived from an EMBL/GenBank/DDBJ whole genome shotgun (WGS) entry which is preliminary data.</text>
</comment>
<comment type="subcellular location">
    <subcellularLocation>
        <location evidence="2">Nucleus</location>
    </subcellularLocation>
</comment>
<dbReference type="Proteomes" id="UP001390339">
    <property type="component" value="Unassembled WGS sequence"/>
</dbReference>
<feature type="domain" description="BRCT" evidence="20">
    <location>
        <begin position="727"/>
        <end position="807"/>
    </location>
</feature>
<dbReference type="InterPro" id="IPR000977">
    <property type="entry name" value="DNA_ligase_ATP-dep"/>
</dbReference>
<gene>
    <name evidence="21" type="ORF">PGQ11_015248</name>
</gene>
<dbReference type="InterPro" id="IPR012310">
    <property type="entry name" value="DNA_ligase_ATP-dep_cent"/>
</dbReference>
<dbReference type="PROSITE" id="PS50172">
    <property type="entry name" value="BRCT"/>
    <property type="match status" value="2"/>
</dbReference>
<dbReference type="Pfam" id="PF16589">
    <property type="entry name" value="BRCT_2"/>
    <property type="match status" value="1"/>
</dbReference>
<dbReference type="PANTHER" id="PTHR45997:SF1">
    <property type="entry name" value="DNA LIGASE 4"/>
    <property type="match status" value="1"/>
</dbReference>
<dbReference type="PROSITE" id="PS50160">
    <property type="entry name" value="DNA_LIGASE_A3"/>
    <property type="match status" value="1"/>
</dbReference>
<feature type="compositionally biased region" description="Basic and acidic residues" evidence="18">
    <location>
        <begin position="1"/>
        <end position="18"/>
    </location>
</feature>
<evidence type="ECO:0000256" key="5">
    <source>
        <dbReference type="ARBA" id="ARBA00022723"/>
    </source>
</evidence>
<dbReference type="InterPro" id="IPR012340">
    <property type="entry name" value="NA-bd_OB-fold"/>
</dbReference>
<dbReference type="Gene3D" id="3.40.50.10190">
    <property type="entry name" value="BRCT domain"/>
    <property type="match status" value="2"/>
</dbReference>
<keyword evidence="5" id="KW-0479">Metal-binding</keyword>
<evidence type="ECO:0000256" key="1">
    <source>
        <dbReference type="ARBA" id="ARBA00001946"/>
    </source>
</evidence>
<evidence type="ECO:0000256" key="14">
    <source>
        <dbReference type="ARBA" id="ARBA00034003"/>
    </source>
</evidence>
<dbReference type="SUPFAM" id="SSF117018">
    <property type="entry name" value="ATP-dependent DNA ligase DNA-binding domain"/>
    <property type="match status" value="1"/>
</dbReference>
<dbReference type="InterPro" id="IPR016059">
    <property type="entry name" value="DNA_ligase_ATP-dep_CS"/>
</dbReference>
<keyword evidence="8 16" id="KW-0227">DNA damage</keyword>
<keyword evidence="9 16" id="KW-0067">ATP-binding</keyword>
<dbReference type="SUPFAM" id="SSF52113">
    <property type="entry name" value="BRCT domain"/>
    <property type="match status" value="2"/>
</dbReference>
<dbReference type="PROSITE" id="PS00333">
    <property type="entry name" value="DNA_LIGASE_A2"/>
    <property type="match status" value="1"/>
</dbReference>
<evidence type="ECO:0000256" key="17">
    <source>
        <dbReference type="RuleBase" id="RU004196"/>
    </source>
</evidence>
<dbReference type="InterPro" id="IPR044125">
    <property type="entry name" value="Adenylation_DNA_ligase_IV"/>
</dbReference>
<feature type="domain" description="ATP-dependent DNA ligase family profile" evidence="19">
    <location>
        <begin position="434"/>
        <end position="557"/>
    </location>
</feature>
<dbReference type="PROSITE" id="PS00697">
    <property type="entry name" value="DNA_LIGASE_A1"/>
    <property type="match status" value="1"/>
</dbReference>
<protein>
    <recommendedName>
        <fullName evidence="16">DNA ligase</fullName>
        <ecNumber evidence="16">6.5.1.1</ecNumber>
    </recommendedName>
</protein>
<evidence type="ECO:0000256" key="13">
    <source>
        <dbReference type="ARBA" id="ARBA00023242"/>
    </source>
</evidence>
<evidence type="ECO:0000256" key="8">
    <source>
        <dbReference type="ARBA" id="ARBA00022763"/>
    </source>
</evidence>
<evidence type="ECO:0000259" key="20">
    <source>
        <dbReference type="PROSITE" id="PS50172"/>
    </source>
</evidence>
<sequence length="992" mass="113671">MSQKPRSAEAKDEERRQYEVGSTTLKELDEKYPYRPKNHSRTLLFSELYQSLFNALSENKKKPTGPNVHRAKLGPHGANKTSPHEQRRHIIEGFFSRWRTEVGNDIYPAMRLIIPSQDRDRTVYGLKENAVGKLFVKILKIDRNSEDGKALLRWKDPGQRISSMAGDFSGRCYEVISKRPMRMDPGDMTIADVNEMLDKLSAASGEKEQLPILEHFYHRMNAEELMWLIRIILKQMKVGATERTFLNLWHADGDALFNVSSSLRRVCWQLHSRDINLNGRESQIELFQVFQPQLAQYQFSGTFQKMVDALTRSHRTETDNNFWIEEKLDGERMQMHMQVDDTVRGGMRFGFWSRNAKNYTYLYGNGFFDEKGSLTRHLREAFVPEVTSIILDGEMVTWDMGIDRIMNFGTLKTAALAGQKNPFDQTGPRPLYRVFDILYLNDNDLRQYMLRDRHKALEKAVKGVHRRLELHPHETATAPEVIEPALRTVVANASEGLVLKDPRSVYTLNSRNDDWIKVKPEYMDDLGENVDVVIIGGYYGSGHRGGRMSSFLCGLRPTKNDIRAGVSPETCYSFCKVGGGFKGEDYQQILEMTEGKWHDWDRKNPPSEYVILGGGEARQAERPDKWIRPSESIVISVKAASATTSDQFAKMITLRFPRFKGLRLDRTWDSALDHDEFVALRKRMEEKTMEEQSMKIAKKRERAAKRVKKEVVIAGQDAAAPVVFDGPRAGVFEHLNFCVLSDSMTQPRNSKAQLEALIKENGGTISQKAEVGSNMILVADKKVVKVASLIKAGEVDIVRPKWVLDCLGEGNNFVLPYEPGHLLHATNGLRDWAQENVDEFGDSYARNFSLKELRDLLMDMPKKEIDYEPFDKQQFITQLEERGHGFGTLKSHLFRRNVFYFAIGESIAPVRVLKFKNWVRFGGGILSEDLDDITVTHVVVFGADEQNERVLSAEVRETISRRTPVPRVVTQFWLEECWKEGTLLDEDRYAPA</sequence>
<dbReference type="Pfam" id="PF04679">
    <property type="entry name" value="DNA_ligase_A_C"/>
    <property type="match status" value="1"/>
</dbReference>
<dbReference type="Gene3D" id="2.40.50.140">
    <property type="entry name" value="Nucleic acid-binding proteins"/>
    <property type="match status" value="1"/>
</dbReference>
<evidence type="ECO:0000256" key="2">
    <source>
        <dbReference type="ARBA" id="ARBA00004123"/>
    </source>
</evidence>
<accession>A0ABR2HKV9</accession>
<dbReference type="SUPFAM" id="SSF50249">
    <property type="entry name" value="Nucleic acid-binding proteins"/>
    <property type="match status" value="1"/>
</dbReference>
<dbReference type="Gene3D" id="3.30.470.30">
    <property type="entry name" value="DNA ligase/mRNA capping enzyme"/>
    <property type="match status" value="1"/>
</dbReference>
<evidence type="ECO:0000256" key="9">
    <source>
        <dbReference type="ARBA" id="ARBA00022840"/>
    </source>
</evidence>
<feature type="domain" description="BRCT" evidence="20">
    <location>
        <begin position="889"/>
        <end position="991"/>
    </location>
</feature>
<comment type="similarity">
    <text evidence="3 17">Belongs to the ATP-dependent DNA ligase family.</text>
</comment>
<dbReference type="SMART" id="SM00292">
    <property type="entry name" value="BRCT"/>
    <property type="match status" value="2"/>
</dbReference>
<keyword evidence="11 16" id="KW-0233">DNA recombination</keyword>
<evidence type="ECO:0000256" key="3">
    <source>
        <dbReference type="ARBA" id="ARBA00007572"/>
    </source>
</evidence>
<keyword evidence="22" id="KW-1185">Reference proteome</keyword>
<evidence type="ECO:0000256" key="12">
    <source>
        <dbReference type="ARBA" id="ARBA00023204"/>
    </source>
</evidence>
<dbReference type="GO" id="GO:0016874">
    <property type="term" value="F:ligase activity"/>
    <property type="evidence" value="ECO:0007669"/>
    <property type="project" value="UniProtKB-KW"/>
</dbReference>
<comment type="catalytic activity">
    <reaction evidence="14 16">
        <text>ATP + (deoxyribonucleotide)n-3'-hydroxyl + 5'-phospho-(deoxyribonucleotide)m = (deoxyribonucleotide)n+m + AMP + diphosphate.</text>
        <dbReference type="EC" id="6.5.1.1"/>
    </reaction>
</comment>
<keyword evidence="13" id="KW-0539">Nucleus</keyword>
<dbReference type="InterPro" id="IPR012308">
    <property type="entry name" value="DNA_ligase_ATP-dep_N"/>
</dbReference>
<dbReference type="EMBL" id="JAPCWZ010000010">
    <property type="protein sequence ID" value="KAK8848768.1"/>
    <property type="molecule type" value="Genomic_DNA"/>
</dbReference>
<dbReference type="SUPFAM" id="SSF56091">
    <property type="entry name" value="DNA ligase/mRNA capping enzyme, catalytic domain"/>
    <property type="match status" value="1"/>
</dbReference>
<dbReference type="Pfam" id="PF01068">
    <property type="entry name" value="DNA_ligase_A_M"/>
    <property type="match status" value="1"/>
</dbReference>
<evidence type="ECO:0000313" key="21">
    <source>
        <dbReference type="EMBL" id="KAK8848768.1"/>
    </source>
</evidence>
<comment type="cofactor">
    <cofactor evidence="1">
        <name>Mg(2+)</name>
        <dbReference type="ChEBI" id="CHEBI:18420"/>
    </cofactor>
</comment>
<name>A0ABR2HKV9_9PEZI</name>
<feature type="region of interest" description="Disordered" evidence="18">
    <location>
        <begin position="58"/>
        <end position="86"/>
    </location>
</feature>
<dbReference type="NCBIfam" id="TIGR00574">
    <property type="entry name" value="dnl1"/>
    <property type="match status" value="1"/>
</dbReference>
<comment type="function">
    <text evidence="15">DNA ligase involved in DNA non-homologous end joining (NHEJ); required for double-strand break (DSB) repair.</text>
</comment>
<keyword evidence="12 16" id="KW-0234">DNA repair</keyword>
<evidence type="ECO:0000256" key="7">
    <source>
        <dbReference type="ARBA" id="ARBA00022741"/>
    </source>
</evidence>
<dbReference type="InterPro" id="IPR012309">
    <property type="entry name" value="DNA_ligase_ATP-dep_C"/>
</dbReference>
<evidence type="ECO:0000256" key="16">
    <source>
        <dbReference type="RuleBase" id="RU000617"/>
    </source>
</evidence>
<evidence type="ECO:0000256" key="10">
    <source>
        <dbReference type="ARBA" id="ARBA00022842"/>
    </source>
</evidence>
<evidence type="ECO:0000313" key="22">
    <source>
        <dbReference type="Proteomes" id="UP001390339"/>
    </source>
</evidence>
<keyword evidence="10" id="KW-0460">Magnesium</keyword>
<keyword evidence="6" id="KW-0677">Repeat</keyword>
<feature type="region of interest" description="Disordered" evidence="18">
    <location>
        <begin position="1"/>
        <end position="24"/>
    </location>
</feature>
<organism evidence="21 22">
    <name type="scientific">Apiospora arundinis</name>
    <dbReference type="NCBI Taxonomy" id="335852"/>
    <lineage>
        <taxon>Eukaryota</taxon>
        <taxon>Fungi</taxon>
        <taxon>Dikarya</taxon>
        <taxon>Ascomycota</taxon>
        <taxon>Pezizomycotina</taxon>
        <taxon>Sordariomycetes</taxon>
        <taxon>Xylariomycetidae</taxon>
        <taxon>Amphisphaeriales</taxon>
        <taxon>Apiosporaceae</taxon>
        <taxon>Apiospora</taxon>
    </lineage>
</organism>
<proteinExistence type="inferred from homology"/>
<reference evidence="21 22" key="1">
    <citation type="journal article" date="2024" name="IMA Fungus">
        <title>Apiospora arundinis, a panoply of carbohydrate-active enzymes and secondary metabolites.</title>
        <authorList>
            <person name="Sorensen T."/>
            <person name="Petersen C."/>
            <person name="Muurmann A.T."/>
            <person name="Christiansen J.V."/>
            <person name="Brundto M.L."/>
            <person name="Overgaard C.K."/>
            <person name="Boysen A.T."/>
            <person name="Wollenberg R.D."/>
            <person name="Larsen T.O."/>
            <person name="Sorensen J.L."/>
            <person name="Nielsen K.L."/>
            <person name="Sondergaard T.E."/>
        </authorList>
    </citation>
    <scope>NUCLEOTIDE SEQUENCE [LARGE SCALE GENOMIC DNA]</scope>
    <source>
        <strain evidence="21 22">AAU 773</strain>
    </source>
</reference>
<keyword evidence="7 16" id="KW-0547">Nucleotide-binding</keyword>
<dbReference type="InterPro" id="IPR036420">
    <property type="entry name" value="BRCT_dom_sf"/>
</dbReference>
<evidence type="ECO:0000256" key="18">
    <source>
        <dbReference type="SAM" id="MobiDB-lite"/>
    </source>
</evidence>
<evidence type="ECO:0000259" key="19">
    <source>
        <dbReference type="PROSITE" id="PS50160"/>
    </source>
</evidence>
<dbReference type="Pfam" id="PF04675">
    <property type="entry name" value="DNA_ligase_A_N"/>
    <property type="match status" value="1"/>
</dbReference>
<dbReference type="InterPro" id="IPR001357">
    <property type="entry name" value="BRCT_dom"/>
</dbReference>
<evidence type="ECO:0000256" key="11">
    <source>
        <dbReference type="ARBA" id="ARBA00023172"/>
    </source>
</evidence>
<dbReference type="CDD" id="cd07903">
    <property type="entry name" value="Adenylation_DNA_ligase_IV"/>
    <property type="match status" value="1"/>
</dbReference>
<evidence type="ECO:0000256" key="15">
    <source>
        <dbReference type="ARBA" id="ARBA00043870"/>
    </source>
</evidence>
<evidence type="ECO:0000256" key="4">
    <source>
        <dbReference type="ARBA" id="ARBA00022598"/>
    </source>
</evidence>
<dbReference type="CDD" id="cd17722">
    <property type="entry name" value="BRCT_DNA_ligase_IV_rpt1"/>
    <property type="match status" value="1"/>
</dbReference>
<dbReference type="InterPro" id="IPR029710">
    <property type="entry name" value="LIG4"/>
</dbReference>
<evidence type="ECO:0000256" key="6">
    <source>
        <dbReference type="ARBA" id="ARBA00022737"/>
    </source>
</evidence>
<dbReference type="PANTHER" id="PTHR45997">
    <property type="entry name" value="DNA LIGASE 4"/>
    <property type="match status" value="1"/>
</dbReference>